<reference evidence="8 9" key="1">
    <citation type="submission" date="2016-10" db="EMBL/GenBank/DDBJ databases">
        <authorList>
            <person name="Varghese N."/>
            <person name="Submissions S."/>
        </authorList>
    </citation>
    <scope>NUCLEOTIDE SEQUENCE [LARGE SCALE GENOMIC DNA]</scope>
    <source>
        <strain evidence="8 9">DSM 16392</strain>
    </source>
</reference>
<dbReference type="CDD" id="cd00567">
    <property type="entry name" value="ACAD"/>
    <property type="match status" value="1"/>
</dbReference>
<evidence type="ECO:0000313" key="8">
    <source>
        <dbReference type="EMBL" id="SFK93657.1"/>
    </source>
</evidence>
<dbReference type="InterPro" id="IPR046373">
    <property type="entry name" value="Acyl-CoA_Oxase/DH_mid-dom_sf"/>
</dbReference>
<dbReference type="InterPro" id="IPR009075">
    <property type="entry name" value="AcylCo_DH/oxidase_C"/>
</dbReference>
<keyword evidence="3" id="KW-0285">Flavoprotein</keyword>
<dbReference type="Pfam" id="PF00441">
    <property type="entry name" value="Acyl-CoA_dh_1"/>
    <property type="match status" value="1"/>
</dbReference>
<feature type="domain" description="Acyl-CoA dehydrogenase/oxidase N-terminal" evidence="7">
    <location>
        <begin position="6"/>
        <end position="118"/>
    </location>
</feature>
<name>A0A1I4DMV5_9HYPH</name>
<keyword evidence="9" id="KW-1185">Reference proteome</keyword>
<dbReference type="InterPro" id="IPR013786">
    <property type="entry name" value="AcylCoA_DH/ox_N"/>
</dbReference>
<dbReference type="Gene3D" id="2.40.110.10">
    <property type="entry name" value="Butyryl-CoA Dehydrogenase, subunit A, domain 2"/>
    <property type="match status" value="1"/>
</dbReference>
<evidence type="ECO:0000256" key="1">
    <source>
        <dbReference type="ARBA" id="ARBA00001974"/>
    </source>
</evidence>
<evidence type="ECO:0000259" key="6">
    <source>
        <dbReference type="Pfam" id="PF00441"/>
    </source>
</evidence>
<dbReference type="SUPFAM" id="SSF47203">
    <property type="entry name" value="Acyl-CoA dehydrogenase C-terminal domain-like"/>
    <property type="match status" value="1"/>
</dbReference>
<dbReference type="PANTHER" id="PTHR43884:SF20">
    <property type="entry name" value="ACYL-COA DEHYDROGENASE FADE28"/>
    <property type="match status" value="1"/>
</dbReference>
<dbReference type="Gene3D" id="1.10.540.10">
    <property type="entry name" value="Acyl-CoA dehydrogenase/oxidase, N-terminal domain"/>
    <property type="match status" value="1"/>
</dbReference>
<dbReference type="Proteomes" id="UP000199598">
    <property type="component" value="Unassembled WGS sequence"/>
</dbReference>
<dbReference type="RefSeq" id="WP_093522216.1">
    <property type="nucleotide sequence ID" value="NZ_FOSK01000012.1"/>
</dbReference>
<keyword evidence="4" id="KW-0274">FAD</keyword>
<evidence type="ECO:0000256" key="2">
    <source>
        <dbReference type="ARBA" id="ARBA00009347"/>
    </source>
</evidence>
<organism evidence="8 9">
    <name type="scientific">Pseudovibrio ascidiaceicola</name>
    <dbReference type="NCBI Taxonomy" id="285279"/>
    <lineage>
        <taxon>Bacteria</taxon>
        <taxon>Pseudomonadati</taxon>
        <taxon>Pseudomonadota</taxon>
        <taxon>Alphaproteobacteria</taxon>
        <taxon>Hyphomicrobiales</taxon>
        <taxon>Stappiaceae</taxon>
        <taxon>Pseudovibrio</taxon>
    </lineage>
</organism>
<evidence type="ECO:0000256" key="3">
    <source>
        <dbReference type="ARBA" id="ARBA00022630"/>
    </source>
</evidence>
<proteinExistence type="inferred from homology"/>
<evidence type="ECO:0000259" key="7">
    <source>
        <dbReference type="Pfam" id="PF02771"/>
    </source>
</evidence>
<dbReference type="InterPro" id="IPR009100">
    <property type="entry name" value="AcylCoA_DH/oxidase_NM_dom_sf"/>
</dbReference>
<feature type="domain" description="Acyl-CoA dehydrogenase/oxidase C-terminal" evidence="6">
    <location>
        <begin position="220"/>
        <end position="365"/>
    </location>
</feature>
<comment type="similarity">
    <text evidence="2">Belongs to the acyl-CoA dehydrogenase family.</text>
</comment>
<dbReference type="Gene3D" id="1.20.140.10">
    <property type="entry name" value="Butyryl-CoA Dehydrogenase, subunit A, domain 3"/>
    <property type="match status" value="1"/>
</dbReference>
<dbReference type="InterPro" id="IPR037069">
    <property type="entry name" value="AcylCoA_DH/ox_N_sf"/>
</dbReference>
<dbReference type="SUPFAM" id="SSF56645">
    <property type="entry name" value="Acyl-CoA dehydrogenase NM domain-like"/>
    <property type="match status" value="1"/>
</dbReference>
<evidence type="ECO:0000256" key="5">
    <source>
        <dbReference type="ARBA" id="ARBA00023002"/>
    </source>
</evidence>
<dbReference type="EMBL" id="FOSK01000012">
    <property type="protein sequence ID" value="SFK93657.1"/>
    <property type="molecule type" value="Genomic_DNA"/>
</dbReference>
<sequence>MELFSSEETLLKDSASGFMAENASVQALRDLRDQKEALGFNQELHKTLAEMGWFGMLLPENAGGYDFGHRAAGLVAEEMGRNLTASPFLSTAVLSAIALRQSGGDHLSEWGPKIAAGEAVIALAIDEGAKHNPSRIKATAEPDGNGFILNARKRAVFDGYNADRLIVVAKTGEDTGLFLVDPSAAEVAVERNAMLDSRNAANIQITNLHLDGKDLLCPLDKGAAVLEATLRSGRAIAASEQLGVAKEVAERTTEYLNERKQFGVPIGMFQALQHRMADLYCQIEQTASLISSALRAIDTTSDKAEALSRAAKAKVAKVSRVATEEAVQMHGGIGMTDEVDVGLFMKHDRVLTEMLGDSAHHIDFLLKTRGL</sequence>
<evidence type="ECO:0000313" key="9">
    <source>
        <dbReference type="Proteomes" id="UP000199598"/>
    </source>
</evidence>
<gene>
    <name evidence="8" type="ORF">SAMN04488518_1129</name>
</gene>
<evidence type="ECO:0000256" key="4">
    <source>
        <dbReference type="ARBA" id="ARBA00022827"/>
    </source>
</evidence>
<dbReference type="Pfam" id="PF02771">
    <property type="entry name" value="Acyl-CoA_dh_N"/>
    <property type="match status" value="1"/>
</dbReference>
<dbReference type="PANTHER" id="PTHR43884">
    <property type="entry name" value="ACYL-COA DEHYDROGENASE"/>
    <property type="match status" value="1"/>
</dbReference>
<comment type="cofactor">
    <cofactor evidence="1">
        <name>FAD</name>
        <dbReference type="ChEBI" id="CHEBI:57692"/>
    </cofactor>
</comment>
<comment type="caution">
    <text evidence="8">The sequence shown here is derived from an EMBL/GenBank/DDBJ whole genome shotgun (WGS) entry which is preliminary data.</text>
</comment>
<keyword evidence="5" id="KW-0560">Oxidoreductase</keyword>
<accession>A0A1I4DMV5</accession>
<dbReference type="InterPro" id="IPR036250">
    <property type="entry name" value="AcylCo_DH-like_C"/>
</dbReference>
<protein>
    <submittedName>
        <fullName evidence="8">Acyl-CoA dehydrogenase</fullName>
    </submittedName>
</protein>